<feature type="transmembrane region" description="Helical" evidence="1">
    <location>
        <begin position="12"/>
        <end position="29"/>
    </location>
</feature>
<protein>
    <submittedName>
        <fullName evidence="2">Uncharacterized protein</fullName>
    </submittedName>
</protein>
<sequence length="58" mass="6194">MAGNRFGPLDPFCFLAVVPLVIVAVVLVISDLLVFAFVPLVLAGLILLGDSWANRRPS</sequence>
<dbReference type="Proteomes" id="UP001589810">
    <property type="component" value="Unassembled WGS sequence"/>
</dbReference>
<dbReference type="RefSeq" id="WP_273943492.1">
    <property type="nucleotide sequence ID" value="NZ_CP097263.1"/>
</dbReference>
<gene>
    <name evidence="2" type="ORF">ACFFH7_30955</name>
</gene>
<accession>A0ABV6N1L8</accession>
<evidence type="ECO:0000313" key="3">
    <source>
        <dbReference type="Proteomes" id="UP001589810"/>
    </source>
</evidence>
<keyword evidence="1" id="KW-0812">Transmembrane</keyword>
<evidence type="ECO:0000313" key="2">
    <source>
        <dbReference type="EMBL" id="MFC0545971.1"/>
    </source>
</evidence>
<organism evidence="2 3">
    <name type="scientific">Kutzneria chonburiensis</name>
    <dbReference type="NCBI Taxonomy" id="1483604"/>
    <lineage>
        <taxon>Bacteria</taxon>
        <taxon>Bacillati</taxon>
        <taxon>Actinomycetota</taxon>
        <taxon>Actinomycetes</taxon>
        <taxon>Pseudonocardiales</taxon>
        <taxon>Pseudonocardiaceae</taxon>
        <taxon>Kutzneria</taxon>
    </lineage>
</organism>
<keyword evidence="1" id="KW-1133">Transmembrane helix</keyword>
<proteinExistence type="predicted"/>
<comment type="caution">
    <text evidence="2">The sequence shown here is derived from an EMBL/GenBank/DDBJ whole genome shotgun (WGS) entry which is preliminary data.</text>
</comment>
<keyword evidence="1" id="KW-0472">Membrane</keyword>
<keyword evidence="3" id="KW-1185">Reference proteome</keyword>
<evidence type="ECO:0000256" key="1">
    <source>
        <dbReference type="SAM" id="Phobius"/>
    </source>
</evidence>
<name>A0ABV6N1L8_9PSEU</name>
<reference evidence="2 3" key="1">
    <citation type="submission" date="2024-09" db="EMBL/GenBank/DDBJ databases">
        <authorList>
            <person name="Sun Q."/>
            <person name="Mori K."/>
        </authorList>
    </citation>
    <scope>NUCLEOTIDE SEQUENCE [LARGE SCALE GENOMIC DNA]</scope>
    <source>
        <strain evidence="2 3">TBRC 1432</strain>
    </source>
</reference>
<dbReference type="EMBL" id="JBHLUD010000011">
    <property type="protein sequence ID" value="MFC0545971.1"/>
    <property type="molecule type" value="Genomic_DNA"/>
</dbReference>